<dbReference type="Pfam" id="PF13349">
    <property type="entry name" value="DUF4097"/>
    <property type="match status" value="1"/>
</dbReference>
<organism evidence="2 3">
    <name type="scientific">Candidatus Ruthenibacterium merdavium</name>
    <dbReference type="NCBI Taxonomy" id="2838752"/>
    <lineage>
        <taxon>Bacteria</taxon>
        <taxon>Bacillati</taxon>
        <taxon>Bacillota</taxon>
        <taxon>Clostridia</taxon>
        <taxon>Eubacteriales</taxon>
        <taxon>Oscillospiraceae</taxon>
        <taxon>Ruthenibacterium</taxon>
    </lineage>
</organism>
<evidence type="ECO:0000313" key="3">
    <source>
        <dbReference type="Proteomes" id="UP000823918"/>
    </source>
</evidence>
<feature type="domain" description="DUF4097" evidence="1">
    <location>
        <begin position="89"/>
        <end position="268"/>
    </location>
</feature>
<proteinExistence type="predicted"/>
<gene>
    <name evidence="2" type="ORF">H9698_10295</name>
</gene>
<dbReference type="AlphaFoldDB" id="A0A9D2Q748"/>
<name>A0A9D2Q748_9FIRM</name>
<dbReference type="Gene3D" id="2.160.20.120">
    <property type="match status" value="1"/>
</dbReference>
<sequence length="312" mass="33171">MKKPFSSVLKGCAAAILFGIVLCIVGAAGGGKATLYPDWKSILTLRWSFIKNESAQLSFGAAQPGALYSLNLSCDAAEVALRKGKEFEVHTNREDLVSAKLDDGTFTVSCVQSGIIWNSDEVEITVTVPENAQFDEALLSLDAGKLKAEDLSFGQLTCEVGAGTAELKKISVSGASSLHVGVGKLEADHLSTQDFSCSIDAGSADFQQLECRGVSDIEVDLGQATLSGLFEKDVRLNVSTGSIELEAQRPAEYGYRLETGAGSIKIDGQQFSGFGMDQTYREDADILFDISCDLGEVIVDFTDSAAPQAPRI</sequence>
<evidence type="ECO:0000259" key="1">
    <source>
        <dbReference type="Pfam" id="PF13349"/>
    </source>
</evidence>
<dbReference type="EMBL" id="DWWA01000052">
    <property type="protein sequence ID" value="HJC73163.1"/>
    <property type="molecule type" value="Genomic_DNA"/>
</dbReference>
<comment type="caution">
    <text evidence="2">The sequence shown here is derived from an EMBL/GenBank/DDBJ whole genome shotgun (WGS) entry which is preliminary data.</text>
</comment>
<reference evidence="2" key="1">
    <citation type="journal article" date="2021" name="PeerJ">
        <title>Extensive microbial diversity within the chicken gut microbiome revealed by metagenomics and culture.</title>
        <authorList>
            <person name="Gilroy R."/>
            <person name="Ravi A."/>
            <person name="Getino M."/>
            <person name="Pursley I."/>
            <person name="Horton D.L."/>
            <person name="Alikhan N.F."/>
            <person name="Baker D."/>
            <person name="Gharbi K."/>
            <person name="Hall N."/>
            <person name="Watson M."/>
            <person name="Adriaenssens E.M."/>
            <person name="Foster-Nyarko E."/>
            <person name="Jarju S."/>
            <person name="Secka A."/>
            <person name="Antonio M."/>
            <person name="Oren A."/>
            <person name="Chaudhuri R.R."/>
            <person name="La Ragione R."/>
            <person name="Hildebrand F."/>
            <person name="Pallen M.J."/>
        </authorList>
    </citation>
    <scope>NUCLEOTIDE SEQUENCE</scope>
    <source>
        <strain evidence="2">5933</strain>
    </source>
</reference>
<accession>A0A9D2Q748</accession>
<dbReference type="Proteomes" id="UP000823918">
    <property type="component" value="Unassembled WGS sequence"/>
</dbReference>
<dbReference type="InterPro" id="IPR025164">
    <property type="entry name" value="Toastrack_DUF4097"/>
</dbReference>
<evidence type="ECO:0000313" key="2">
    <source>
        <dbReference type="EMBL" id="HJC73163.1"/>
    </source>
</evidence>
<reference evidence="2" key="2">
    <citation type="submission" date="2021-04" db="EMBL/GenBank/DDBJ databases">
        <authorList>
            <person name="Gilroy R."/>
        </authorList>
    </citation>
    <scope>NUCLEOTIDE SEQUENCE</scope>
    <source>
        <strain evidence="2">5933</strain>
    </source>
</reference>
<protein>
    <submittedName>
        <fullName evidence="2">DUF4097 domain-containing protein</fullName>
    </submittedName>
</protein>